<name>A0A371P7D1_9BACL</name>
<evidence type="ECO:0000313" key="2">
    <source>
        <dbReference type="EMBL" id="REK71795.1"/>
    </source>
</evidence>
<dbReference type="AlphaFoldDB" id="A0A371P7D1"/>
<accession>A0A371P7D1</accession>
<keyword evidence="1" id="KW-0472">Membrane</keyword>
<evidence type="ECO:0000313" key="3">
    <source>
        <dbReference type="Proteomes" id="UP000261905"/>
    </source>
</evidence>
<dbReference type="RefSeq" id="WP_116048040.1">
    <property type="nucleotide sequence ID" value="NZ_QUBQ01000004.1"/>
</dbReference>
<dbReference type="OrthoDB" id="2440830at2"/>
<gene>
    <name evidence="2" type="ORF">DX130_18925</name>
</gene>
<reference evidence="2 3" key="1">
    <citation type="submission" date="2018-08" db="EMBL/GenBank/DDBJ databases">
        <title>Paenibacillus sp. M4BSY-1, whole genome shotgun sequence.</title>
        <authorList>
            <person name="Tuo L."/>
        </authorList>
    </citation>
    <scope>NUCLEOTIDE SEQUENCE [LARGE SCALE GENOMIC DNA]</scope>
    <source>
        <strain evidence="2 3">M4BSY-1</strain>
    </source>
</reference>
<feature type="transmembrane region" description="Helical" evidence="1">
    <location>
        <begin position="6"/>
        <end position="24"/>
    </location>
</feature>
<keyword evidence="1" id="KW-1133">Transmembrane helix</keyword>
<comment type="caution">
    <text evidence="2">The sequence shown here is derived from an EMBL/GenBank/DDBJ whole genome shotgun (WGS) entry which is preliminary data.</text>
</comment>
<sequence length="77" mass="8424">MLSITGILLTAVTIAMLEVPALWKKRLKKELVLFSMILLLATGIGIVQSMHIPLPNPLDWVSSVYGPIGRLLDSVLN</sequence>
<feature type="transmembrane region" description="Helical" evidence="1">
    <location>
        <begin position="31"/>
        <end position="52"/>
    </location>
</feature>
<organism evidence="2 3">
    <name type="scientific">Paenibacillus paeoniae</name>
    <dbReference type="NCBI Taxonomy" id="2292705"/>
    <lineage>
        <taxon>Bacteria</taxon>
        <taxon>Bacillati</taxon>
        <taxon>Bacillota</taxon>
        <taxon>Bacilli</taxon>
        <taxon>Bacillales</taxon>
        <taxon>Paenibacillaceae</taxon>
        <taxon>Paenibacillus</taxon>
    </lineage>
</organism>
<proteinExistence type="predicted"/>
<keyword evidence="1" id="KW-0812">Transmembrane</keyword>
<protein>
    <submittedName>
        <fullName evidence="2">Uncharacterized protein</fullName>
    </submittedName>
</protein>
<evidence type="ECO:0000256" key="1">
    <source>
        <dbReference type="SAM" id="Phobius"/>
    </source>
</evidence>
<dbReference type="EMBL" id="QUBQ01000004">
    <property type="protein sequence ID" value="REK71795.1"/>
    <property type="molecule type" value="Genomic_DNA"/>
</dbReference>
<keyword evidence="3" id="KW-1185">Reference proteome</keyword>
<dbReference type="Proteomes" id="UP000261905">
    <property type="component" value="Unassembled WGS sequence"/>
</dbReference>